<dbReference type="EMBL" id="UYJE01003380">
    <property type="protein sequence ID" value="VDI18819.1"/>
    <property type="molecule type" value="Genomic_DNA"/>
</dbReference>
<organism evidence="2 3">
    <name type="scientific">Mytilus galloprovincialis</name>
    <name type="common">Mediterranean mussel</name>
    <dbReference type="NCBI Taxonomy" id="29158"/>
    <lineage>
        <taxon>Eukaryota</taxon>
        <taxon>Metazoa</taxon>
        <taxon>Spiralia</taxon>
        <taxon>Lophotrochozoa</taxon>
        <taxon>Mollusca</taxon>
        <taxon>Bivalvia</taxon>
        <taxon>Autobranchia</taxon>
        <taxon>Pteriomorphia</taxon>
        <taxon>Mytilida</taxon>
        <taxon>Mytiloidea</taxon>
        <taxon>Mytilidae</taxon>
        <taxon>Mytilinae</taxon>
        <taxon>Mytilus</taxon>
    </lineage>
</organism>
<feature type="region of interest" description="Disordered" evidence="1">
    <location>
        <begin position="1"/>
        <end position="52"/>
    </location>
</feature>
<dbReference type="Proteomes" id="UP000596742">
    <property type="component" value="Unassembled WGS sequence"/>
</dbReference>
<dbReference type="Gene3D" id="2.120.10.30">
    <property type="entry name" value="TolB, C-terminal domain"/>
    <property type="match status" value="1"/>
</dbReference>
<sequence>MEESKHPKQYNLRKRQNISKPDDNKNGHTISKETSTKSKYSKKENKSSETEMISHRKPTIELLKDWQIIYTKLHQVSTICSVDDYTMWLGSPSGSILKVKYDLVRSSTITYIKEFEYPDVDFYDFCYDFEDDRILYSDRKNSSITAITSEYEISLFKSFRPLKPSCITISSDNYIFVGLVNKYSYDESPSRSIIKMSKDGTVCIKIDSIQEGKVIFTMPHRCIVNNINNNLIVAAFEKSKSKGRILVFNEEGRVISMYTDDRHDVKFSPSFVTCSPGGDIICSDEESGDIFMLDSHAKLLNIIKKGDCRIYGNSCSMAWDTNDQLIIGTKSHPSAKSTGAIQLARYIHDTESKD</sequence>
<feature type="compositionally biased region" description="Basic and acidic residues" evidence="1">
    <location>
        <begin position="20"/>
        <end position="52"/>
    </location>
</feature>
<name>A0A8B6DHV5_MYTGA</name>
<evidence type="ECO:0000313" key="3">
    <source>
        <dbReference type="Proteomes" id="UP000596742"/>
    </source>
</evidence>
<evidence type="ECO:0000313" key="2">
    <source>
        <dbReference type="EMBL" id="VDI18819.1"/>
    </source>
</evidence>
<evidence type="ECO:0000256" key="1">
    <source>
        <dbReference type="SAM" id="MobiDB-lite"/>
    </source>
</evidence>
<dbReference type="OrthoDB" id="6044105at2759"/>
<dbReference type="AlphaFoldDB" id="A0A8B6DHV5"/>
<proteinExistence type="predicted"/>
<gene>
    <name evidence="2" type="ORF">MGAL_10B013907</name>
</gene>
<reference evidence="2" key="1">
    <citation type="submission" date="2018-11" db="EMBL/GenBank/DDBJ databases">
        <authorList>
            <person name="Alioto T."/>
            <person name="Alioto T."/>
        </authorList>
    </citation>
    <scope>NUCLEOTIDE SEQUENCE</scope>
</reference>
<protein>
    <submittedName>
        <fullName evidence="2">Uncharacterized protein</fullName>
    </submittedName>
</protein>
<accession>A0A8B6DHV5</accession>
<comment type="caution">
    <text evidence="2">The sequence shown here is derived from an EMBL/GenBank/DDBJ whole genome shotgun (WGS) entry which is preliminary data.</text>
</comment>
<keyword evidence="3" id="KW-1185">Reference proteome</keyword>
<feature type="compositionally biased region" description="Basic residues" evidence="1">
    <location>
        <begin position="7"/>
        <end position="17"/>
    </location>
</feature>
<dbReference type="InterPro" id="IPR011042">
    <property type="entry name" value="6-blade_b-propeller_TolB-like"/>
</dbReference>
<dbReference type="SUPFAM" id="SSF101898">
    <property type="entry name" value="NHL repeat"/>
    <property type="match status" value="1"/>
</dbReference>